<sequence length="308" mass="32462">MAGQANAPIRARAPRPAGRVPAPAHRATARAADRPHPASMNTPDLLHFTSADGTRLGAQRHGTDGPPLLLVHGTNAQRSHWNPVIPALTRDYRVYALDRRGRGASADGPGPYAIEREFEDIAAVVQALGRDAAVLAHSFGAICALGGCGLAGHAGPLVLYEPPIGYMADLALIERIQAASDAGDLERALGIFLTDVLGLPPVALEVARHWPDWEGRLRVVPTIARELAAVHALGPAPTGLLRDRQAPLDLIVGADSTPPFHAVAQFLAAHLPAVTTHVLAGQKHQAVEMAPRQFLALAQPLLKGRLAP</sequence>
<dbReference type="SUPFAM" id="SSF53474">
    <property type="entry name" value="alpha/beta-Hydrolases"/>
    <property type="match status" value="1"/>
</dbReference>
<dbReference type="EMBL" id="VLTJ01000008">
    <property type="protein sequence ID" value="TSH97612.1"/>
    <property type="molecule type" value="Genomic_DNA"/>
</dbReference>
<dbReference type="OrthoDB" id="9780765at2"/>
<dbReference type="Gene3D" id="3.40.50.1820">
    <property type="entry name" value="alpha/beta hydrolase"/>
    <property type="match status" value="1"/>
</dbReference>
<evidence type="ECO:0000313" key="5">
    <source>
        <dbReference type="Proteomes" id="UP000318405"/>
    </source>
</evidence>
<keyword evidence="1 4" id="KW-0378">Hydrolase</keyword>
<evidence type="ECO:0000313" key="4">
    <source>
        <dbReference type="EMBL" id="TSH97612.1"/>
    </source>
</evidence>
<feature type="compositionally biased region" description="Low complexity" evidence="2">
    <location>
        <begin position="1"/>
        <end position="30"/>
    </location>
</feature>
<dbReference type="PANTHER" id="PTHR43798">
    <property type="entry name" value="MONOACYLGLYCEROL LIPASE"/>
    <property type="match status" value="1"/>
</dbReference>
<reference evidence="4 5" key="1">
    <citation type="submission" date="2019-07" db="EMBL/GenBank/DDBJ databases">
        <title>Qingshengfaniella alkalisoli gen. nov., sp. nov., isolated from saline soil.</title>
        <authorList>
            <person name="Xu L."/>
            <person name="Huang X.-X."/>
            <person name="Sun J.-Q."/>
        </authorList>
    </citation>
    <scope>NUCLEOTIDE SEQUENCE [LARGE SCALE GENOMIC DNA]</scope>
    <source>
        <strain evidence="4 5">DSM 27279</strain>
    </source>
</reference>
<evidence type="ECO:0000259" key="3">
    <source>
        <dbReference type="Pfam" id="PF12697"/>
    </source>
</evidence>
<keyword evidence="5" id="KW-1185">Reference proteome</keyword>
<gene>
    <name evidence="4" type="ORF">FOZ76_05510</name>
</gene>
<dbReference type="InterPro" id="IPR029058">
    <property type="entry name" value="AB_hydrolase_fold"/>
</dbReference>
<proteinExistence type="predicted"/>
<dbReference type="InterPro" id="IPR050266">
    <property type="entry name" value="AB_hydrolase_sf"/>
</dbReference>
<organism evidence="4 5">
    <name type="scientific">Verticiella sediminum</name>
    <dbReference type="NCBI Taxonomy" id="1247510"/>
    <lineage>
        <taxon>Bacteria</taxon>
        <taxon>Pseudomonadati</taxon>
        <taxon>Pseudomonadota</taxon>
        <taxon>Betaproteobacteria</taxon>
        <taxon>Burkholderiales</taxon>
        <taxon>Alcaligenaceae</taxon>
        <taxon>Verticiella</taxon>
    </lineage>
</organism>
<dbReference type="PANTHER" id="PTHR43798:SF31">
    <property type="entry name" value="AB HYDROLASE SUPERFAMILY PROTEIN YCLE"/>
    <property type="match status" value="1"/>
</dbReference>
<dbReference type="AlphaFoldDB" id="A0A556AXF6"/>
<dbReference type="Proteomes" id="UP000318405">
    <property type="component" value="Unassembled WGS sequence"/>
</dbReference>
<evidence type="ECO:0000256" key="2">
    <source>
        <dbReference type="SAM" id="MobiDB-lite"/>
    </source>
</evidence>
<feature type="domain" description="AB hydrolase-1" evidence="3">
    <location>
        <begin position="68"/>
        <end position="295"/>
    </location>
</feature>
<name>A0A556AXF6_9BURK</name>
<comment type="caution">
    <text evidence="4">The sequence shown here is derived from an EMBL/GenBank/DDBJ whole genome shotgun (WGS) entry which is preliminary data.</text>
</comment>
<dbReference type="InterPro" id="IPR000073">
    <property type="entry name" value="AB_hydrolase_1"/>
</dbReference>
<accession>A0A556AXF6</accession>
<dbReference type="GO" id="GO:0016787">
    <property type="term" value="F:hydrolase activity"/>
    <property type="evidence" value="ECO:0007669"/>
    <property type="project" value="UniProtKB-KW"/>
</dbReference>
<dbReference type="Pfam" id="PF12697">
    <property type="entry name" value="Abhydrolase_6"/>
    <property type="match status" value="1"/>
</dbReference>
<protein>
    <submittedName>
        <fullName evidence="4">Alpha/beta hydrolase</fullName>
    </submittedName>
</protein>
<feature type="region of interest" description="Disordered" evidence="2">
    <location>
        <begin position="1"/>
        <end position="49"/>
    </location>
</feature>
<evidence type="ECO:0000256" key="1">
    <source>
        <dbReference type="ARBA" id="ARBA00022801"/>
    </source>
</evidence>
<dbReference type="GO" id="GO:0016020">
    <property type="term" value="C:membrane"/>
    <property type="evidence" value="ECO:0007669"/>
    <property type="project" value="TreeGrafter"/>
</dbReference>